<evidence type="ECO:0008006" key="4">
    <source>
        <dbReference type="Google" id="ProtNLM"/>
    </source>
</evidence>
<sequence>MTRLKVRVSEHSNIKVYLTIFISKVIFTTFVASSRIYASYGDDCNLSRLCDQSRHLACINGVCQCESPSNQRYDNSSGKCLSVVGGPCTPVSTTTVERMKACIGNAQCVDVMDESGESYTECQCLEGFIENSGGECVPGIGKPCSYQPNECNPLGMVVCKNGVCNCVDELQFYDPDMKRCVSPAGTHCKYDSLQLGCVKNAICYPFFYWIPPKCLCKPGYIQTKSRHCIPENEYHRQNINIAYSHYRQNREPSWPVIQTNQTVQI</sequence>
<evidence type="ECO:0000256" key="1">
    <source>
        <dbReference type="SAM" id="Phobius"/>
    </source>
</evidence>
<gene>
    <name evidence="2" type="ORF">ODALV1_LOCUS29155</name>
</gene>
<protein>
    <recommendedName>
        <fullName evidence="4">EB domain-containing protein</fullName>
    </recommendedName>
</protein>
<dbReference type="EMBL" id="CAXLJM020000149">
    <property type="protein sequence ID" value="CAL8142799.1"/>
    <property type="molecule type" value="Genomic_DNA"/>
</dbReference>
<comment type="caution">
    <text evidence="2">The sequence shown here is derived from an EMBL/GenBank/DDBJ whole genome shotgun (WGS) entry which is preliminary data.</text>
</comment>
<feature type="transmembrane region" description="Helical" evidence="1">
    <location>
        <begin position="16"/>
        <end position="38"/>
    </location>
</feature>
<evidence type="ECO:0000313" key="3">
    <source>
        <dbReference type="Proteomes" id="UP001642540"/>
    </source>
</evidence>
<keyword evidence="1" id="KW-0812">Transmembrane</keyword>
<reference evidence="2 3" key="1">
    <citation type="submission" date="2024-08" db="EMBL/GenBank/DDBJ databases">
        <authorList>
            <person name="Cucini C."/>
            <person name="Frati F."/>
        </authorList>
    </citation>
    <scope>NUCLEOTIDE SEQUENCE [LARGE SCALE GENOMIC DNA]</scope>
</reference>
<evidence type="ECO:0000313" key="2">
    <source>
        <dbReference type="EMBL" id="CAL8142799.1"/>
    </source>
</evidence>
<keyword evidence="3" id="KW-1185">Reference proteome</keyword>
<keyword evidence="1" id="KW-0472">Membrane</keyword>
<accession>A0ABP1S312</accession>
<keyword evidence="1" id="KW-1133">Transmembrane helix</keyword>
<organism evidence="2 3">
    <name type="scientific">Orchesella dallaii</name>
    <dbReference type="NCBI Taxonomy" id="48710"/>
    <lineage>
        <taxon>Eukaryota</taxon>
        <taxon>Metazoa</taxon>
        <taxon>Ecdysozoa</taxon>
        <taxon>Arthropoda</taxon>
        <taxon>Hexapoda</taxon>
        <taxon>Collembola</taxon>
        <taxon>Entomobryomorpha</taxon>
        <taxon>Entomobryoidea</taxon>
        <taxon>Orchesellidae</taxon>
        <taxon>Orchesellinae</taxon>
        <taxon>Orchesella</taxon>
    </lineage>
</organism>
<proteinExistence type="predicted"/>
<name>A0ABP1S312_9HEXA</name>
<dbReference type="Proteomes" id="UP001642540">
    <property type="component" value="Unassembled WGS sequence"/>
</dbReference>